<accession>L5MHX5</accession>
<dbReference type="EMBL" id="KB099988">
    <property type="protein sequence ID" value="ELK37865.1"/>
    <property type="molecule type" value="Genomic_DNA"/>
</dbReference>
<evidence type="ECO:0000313" key="2">
    <source>
        <dbReference type="Proteomes" id="UP000010556"/>
    </source>
</evidence>
<gene>
    <name evidence="1" type="ORF">MDA_GLEAN10013746</name>
</gene>
<protein>
    <submittedName>
        <fullName evidence="1">Uncharacterized protein</fullName>
    </submittedName>
</protein>
<keyword evidence="2" id="KW-1185">Reference proteome</keyword>
<dbReference type="AlphaFoldDB" id="L5MHX5"/>
<organism evidence="1 2">
    <name type="scientific">Myotis davidii</name>
    <name type="common">David's myotis</name>
    <dbReference type="NCBI Taxonomy" id="225400"/>
    <lineage>
        <taxon>Eukaryota</taxon>
        <taxon>Metazoa</taxon>
        <taxon>Chordata</taxon>
        <taxon>Craniata</taxon>
        <taxon>Vertebrata</taxon>
        <taxon>Euteleostomi</taxon>
        <taxon>Mammalia</taxon>
        <taxon>Eutheria</taxon>
        <taxon>Laurasiatheria</taxon>
        <taxon>Chiroptera</taxon>
        <taxon>Yangochiroptera</taxon>
        <taxon>Vespertilionidae</taxon>
        <taxon>Myotis</taxon>
    </lineage>
</organism>
<evidence type="ECO:0000313" key="1">
    <source>
        <dbReference type="EMBL" id="ELK37865.1"/>
    </source>
</evidence>
<dbReference type="Proteomes" id="UP000010556">
    <property type="component" value="Unassembled WGS sequence"/>
</dbReference>
<reference evidence="2" key="1">
    <citation type="journal article" date="2013" name="Science">
        <title>Comparative analysis of bat genomes provides insight into the evolution of flight and immunity.</title>
        <authorList>
            <person name="Zhang G."/>
            <person name="Cowled C."/>
            <person name="Shi Z."/>
            <person name="Huang Z."/>
            <person name="Bishop-Lilly K.A."/>
            <person name="Fang X."/>
            <person name="Wynne J.W."/>
            <person name="Xiong Z."/>
            <person name="Baker M.L."/>
            <person name="Zhao W."/>
            <person name="Tachedjian M."/>
            <person name="Zhu Y."/>
            <person name="Zhou P."/>
            <person name="Jiang X."/>
            <person name="Ng J."/>
            <person name="Yang L."/>
            <person name="Wu L."/>
            <person name="Xiao J."/>
            <person name="Feng Y."/>
            <person name="Chen Y."/>
            <person name="Sun X."/>
            <person name="Zhang Y."/>
            <person name="Marsh G.A."/>
            <person name="Crameri G."/>
            <person name="Broder C.C."/>
            <person name="Frey K.G."/>
            <person name="Wang L.F."/>
            <person name="Wang J."/>
        </authorList>
    </citation>
    <scope>NUCLEOTIDE SEQUENCE [LARGE SCALE GENOMIC DNA]</scope>
</reference>
<proteinExistence type="predicted"/>
<sequence length="95" mass="10398">MGTSERGCRLRCPKCEVEEAALFHAGLLHVSASHCEFSSILLWKKTPVLQLTQEGGKRDPEKPLGCGNGTQLGFRRTLGTGQNAFDGPWTAVRTR</sequence>
<name>L5MHX5_MYODS</name>